<comment type="caution">
    <text evidence="2">The sequence shown here is derived from an EMBL/GenBank/DDBJ whole genome shotgun (WGS) entry which is preliminary data.</text>
</comment>
<name>A0ABQ8U4U6_9EUKA</name>
<organism evidence="2 3">
    <name type="scientific">Paratrimastix pyriformis</name>
    <dbReference type="NCBI Taxonomy" id="342808"/>
    <lineage>
        <taxon>Eukaryota</taxon>
        <taxon>Metamonada</taxon>
        <taxon>Preaxostyla</taxon>
        <taxon>Paratrimastigidae</taxon>
        <taxon>Paratrimastix</taxon>
    </lineage>
</organism>
<reference evidence="2" key="1">
    <citation type="journal article" date="2022" name="bioRxiv">
        <title>Genomics of Preaxostyla Flagellates Illuminates Evolutionary Transitions and the Path Towards Mitochondrial Loss.</title>
        <authorList>
            <person name="Novak L.V.F."/>
            <person name="Treitli S.C."/>
            <person name="Pyrih J."/>
            <person name="Halakuc P."/>
            <person name="Pipaliya S.V."/>
            <person name="Vacek V."/>
            <person name="Brzon O."/>
            <person name="Soukal P."/>
            <person name="Eme L."/>
            <person name="Dacks J.B."/>
            <person name="Karnkowska A."/>
            <person name="Elias M."/>
            <person name="Hampl V."/>
        </authorList>
    </citation>
    <scope>NUCLEOTIDE SEQUENCE</scope>
    <source>
        <strain evidence="2">RCP-MX</strain>
    </source>
</reference>
<keyword evidence="3" id="KW-1185">Reference proteome</keyword>
<sequence length="245" mass="27539">MKAFIFLVALLISSALATERVWRRWHPNWLKNHPDHIRITSSVRNNDLVKIYEFHDGRIPSCGFAQAQVSTGNETLTISNPNNNIDLGTYDPTQDFQDFRSRALLPIPELERDDTPIPDHPESAGISPLKNDVTTSLVEAIAINGTIRRVFTFLHPDWAATHGQGNHVTVTRVEVQNGVVKRYQFENGDESLTVESPAERFPVGYDPSDDLKRFRRASGLKELAKEKVKVTNTKIADALNLSTVL</sequence>
<proteinExistence type="predicted"/>
<dbReference type="Proteomes" id="UP001141327">
    <property type="component" value="Unassembled WGS sequence"/>
</dbReference>
<feature type="chain" id="PRO_5045358338" evidence="1">
    <location>
        <begin position="18"/>
        <end position="245"/>
    </location>
</feature>
<evidence type="ECO:0000313" key="2">
    <source>
        <dbReference type="EMBL" id="KAJ4453713.1"/>
    </source>
</evidence>
<feature type="signal peptide" evidence="1">
    <location>
        <begin position="1"/>
        <end position="17"/>
    </location>
</feature>
<evidence type="ECO:0000313" key="3">
    <source>
        <dbReference type="Proteomes" id="UP001141327"/>
    </source>
</evidence>
<accession>A0ABQ8U4U6</accession>
<gene>
    <name evidence="2" type="ORF">PAPYR_11750</name>
</gene>
<protein>
    <submittedName>
        <fullName evidence="2">Uncharacterized protein</fullName>
    </submittedName>
</protein>
<evidence type="ECO:0000256" key="1">
    <source>
        <dbReference type="SAM" id="SignalP"/>
    </source>
</evidence>
<dbReference type="EMBL" id="JAPMOS010000225">
    <property type="protein sequence ID" value="KAJ4453713.1"/>
    <property type="molecule type" value="Genomic_DNA"/>
</dbReference>
<keyword evidence="1" id="KW-0732">Signal</keyword>